<protein>
    <submittedName>
        <fullName evidence="1">Uncharacterized protein</fullName>
    </submittedName>
</protein>
<dbReference type="PATRIC" id="fig|1278073.3.peg.7924"/>
<name>L7UR54_MYXSD</name>
<evidence type="ECO:0000313" key="2">
    <source>
        <dbReference type="Proteomes" id="UP000011131"/>
    </source>
</evidence>
<accession>L7UR54</accession>
<evidence type="ECO:0000313" key="1">
    <source>
        <dbReference type="EMBL" id="AGC49059.1"/>
    </source>
</evidence>
<dbReference type="HOGENOM" id="CLU_760374_0_0_7"/>
<organism evidence="1 2">
    <name type="scientific">Myxococcus stipitatus (strain DSM 14675 / JCM 12634 / Mx s8)</name>
    <dbReference type="NCBI Taxonomy" id="1278073"/>
    <lineage>
        <taxon>Bacteria</taxon>
        <taxon>Pseudomonadati</taxon>
        <taxon>Myxococcota</taxon>
        <taxon>Myxococcia</taxon>
        <taxon>Myxococcales</taxon>
        <taxon>Cystobacterineae</taxon>
        <taxon>Myxococcaceae</taxon>
        <taxon>Myxococcus</taxon>
    </lineage>
</organism>
<keyword evidence="2" id="KW-1185">Reference proteome</keyword>
<dbReference type="RefSeq" id="WP_015353312.1">
    <property type="nucleotide sequence ID" value="NC_020126.1"/>
</dbReference>
<reference evidence="1 2" key="1">
    <citation type="journal article" date="2013" name="Genome Announc.">
        <title>Complete genome sequence of Myxococcus stipitatus strain DSM 14675, a fruiting myxobacterium.</title>
        <authorList>
            <person name="Huntley S."/>
            <person name="Kneip S."/>
            <person name="Treuner-Lange A."/>
            <person name="Sogaard-Andersen L."/>
        </authorList>
    </citation>
    <scope>NUCLEOTIDE SEQUENCE [LARGE SCALE GENOMIC DNA]</scope>
    <source>
        <strain evidence="2">DSM 14675 / JCM 12634 / Mx s8</strain>
    </source>
</reference>
<sequence>MLRRLGPAFFLGSVLLCGACKKSEDPAPTTPPAPRPTAEPTATFTLSLLQDAPASGCTWIRQDTTGARKAVATVDAPCEQVDLAWSADGKQGVLVDRGHGATAPRAWKVDFESDQGPLPFSLPAEGHTDSVGFDAQGHTVALVSQLEGLTRKAERGEEFFVVEGRRLPVPETEGSAGLAHAYRREGEQWRRVESVATVYETEDAPGTTVLATATQLVSSTSGQDPEVPTATELSEGSEDAVRLDAVVKDKGHTEFGTWVSLETHGGPLYAWRAARELPVLMPPLRWELGDRLAEPESLSLSPTSVVELRVRGSLLLVTSDHGARIYDTRTKKRIAHLDGVHDARFWPKPRTVTAAIPSGTSAAQ</sequence>
<dbReference type="Proteomes" id="UP000011131">
    <property type="component" value="Chromosome"/>
</dbReference>
<gene>
    <name evidence="1" type="ordered locus">MYSTI_07787</name>
</gene>
<dbReference type="KEGG" id="msd:MYSTI_07787"/>
<proteinExistence type="predicted"/>
<dbReference type="AlphaFoldDB" id="L7UR54"/>
<dbReference type="OrthoDB" id="5492275at2"/>
<dbReference type="EMBL" id="CP004025">
    <property type="protein sequence ID" value="AGC49059.1"/>
    <property type="molecule type" value="Genomic_DNA"/>
</dbReference>